<proteinExistence type="predicted"/>
<organism evidence="1 2">
    <name type="scientific">Clunio marinus</name>
    <dbReference type="NCBI Taxonomy" id="568069"/>
    <lineage>
        <taxon>Eukaryota</taxon>
        <taxon>Metazoa</taxon>
        <taxon>Ecdysozoa</taxon>
        <taxon>Arthropoda</taxon>
        <taxon>Hexapoda</taxon>
        <taxon>Insecta</taxon>
        <taxon>Pterygota</taxon>
        <taxon>Neoptera</taxon>
        <taxon>Endopterygota</taxon>
        <taxon>Diptera</taxon>
        <taxon>Nematocera</taxon>
        <taxon>Chironomoidea</taxon>
        <taxon>Chironomidae</taxon>
        <taxon>Clunio</taxon>
    </lineage>
</organism>
<reference evidence="1 2" key="1">
    <citation type="submission" date="2015-04" db="EMBL/GenBank/DDBJ databases">
        <authorList>
            <person name="Syromyatnikov M.Y."/>
            <person name="Popov V.N."/>
        </authorList>
    </citation>
    <scope>NUCLEOTIDE SEQUENCE [LARGE SCALE GENOMIC DNA]</scope>
</reference>
<keyword evidence="2" id="KW-1185">Reference proteome</keyword>
<name>A0A1J1HIW1_9DIPT</name>
<dbReference type="Proteomes" id="UP000183832">
    <property type="component" value="Unassembled WGS sequence"/>
</dbReference>
<accession>A0A1J1HIW1</accession>
<evidence type="ECO:0000313" key="1">
    <source>
        <dbReference type="EMBL" id="CRK86217.1"/>
    </source>
</evidence>
<dbReference type="AlphaFoldDB" id="A0A1J1HIW1"/>
<sequence>MSNEIDHKLKGRKKINFGWKHNGFRKVTEQSEKPNQTVEAVDKTALLFFTRKHFSHFNSIFIFECGVVDANISAFAFMQR</sequence>
<dbReference type="EMBL" id="CVRI01000001">
    <property type="protein sequence ID" value="CRK86217.1"/>
    <property type="molecule type" value="Genomic_DNA"/>
</dbReference>
<gene>
    <name evidence="1" type="ORF">CLUMA_CG000261</name>
</gene>
<evidence type="ECO:0000313" key="2">
    <source>
        <dbReference type="Proteomes" id="UP000183832"/>
    </source>
</evidence>
<protein>
    <submittedName>
        <fullName evidence="1">CLUMA_CG000261, isoform A</fullName>
    </submittedName>
</protein>